<dbReference type="Proteomes" id="UP000592181">
    <property type="component" value="Unassembled WGS sequence"/>
</dbReference>
<dbReference type="EMBL" id="JACBZX010000001">
    <property type="protein sequence ID" value="NYG37764.1"/>
    <property type="molecule type" value="Genomic_DNA"/>
</dbReference>
<reference evidence="2 3" key="1">
    <citation type="submission" date="2020-07" db="EMBL/GenBank/DDBJ databases">
        <title>Sequencing the genomes of 1000 actinobacteria strains.</title>
        <authorList>
            <person name="Klenk H.-P."/>
        </authorList>
    </citation>
    <scope>NUCLEOTIDE SEQUENCE [LARGE SCALE GENOMIC DNA]</scope>
    <source>
        <strain evidence="2 3">DSM 24723</strain>
    </source>
</reference>
<organism evidence="2 3">
    <name type="scientific">Janibacter alkaliphilus</name>
    <dbReference type="NCBI Taxonomy" id="1069963"/>
    <lineage>
        <taxon>Bacteria</taxon>
        <taxon>Bacillati</taxon>
        <taxon>Actinomycetota</taxon>
        <taxon>Actinomycetes</taxon>
        <taxon>Micrococcales</taxon>
        <taxon>Intrasporangiaceae</taxon>
        <taxon>Janibacter</taxon>
    </lineage>
</organism>
<keyword evidence="3" id="KW-1185">Reference proteome</keyword>
<feature type="compositionally biased region" description="Low complexity" evidence="1">
    <location>
        <begin position="159"/>
        <end position="180"/>
    </location>
</feature>
<evidence type="ECO:0000313" key="3">
    <source>
        <dbReference type="Proteomes" id="UP000592181"/>
    </source>
</evidence>
<dbReference type="RefSeq" id="WP_179463082.1">
    <property type="nucleotide sequence ID" value="NZ_JACBZX010000001.1"/>
</dbReference>
<gene>
    <name evidence="2" type="ORF">BJY28_002233</name>
</gene>
<evidence type="ECO:0000313" key="2">
    <source>
        <dbReference type="EMBL" id="NYG37764.1"/>
    </source>
</evidence>
<sequence length="196" mass="21519">MVFPAKYPSLNAVELTEEARTTLVRVLRVSFPHECVPDGPYERTAETILTEARNETWFRMALAQGLLSLNQMAGGDFRDLDDDAALRALRRVEGTEFFGFIRRTAVLNLYDDAEVWEALGYEGPSFDQGGYLHRGFDDLDWLPDPRIVFPEGETPPEMAPGADAPPHAAPQPGAAGGADPVNQPGPTASDMEEVTK</sequence>
<name>A0A852XBH5_9MICO</name>
<accession>A0A852XBH5</accession>
<comment type="caution">
    <text evidence="2">The sequence shown here is derived from an EMBL/GenBank/DDBJ whole genome shotgun (WGS) entry which is preliminary data.</text>
</comment>
<evidence type="ECO:0000256" key="1">
    <source>
        <dbReference type="SAM" id="MobiDB-lite"/>
    </source>
</evidence>
<protein>
    <recommendedName>
        <fullName evidence="4">Gluconate 2-dehydrogenase subunit 3</fullName>
    </recommendedName>
</protein>
<proteinExistence type="predicted"/>
<evidence type="ECO:0008006" key="4">
    <source>
        <dbReference type="Google" id="ProtNLM"/>
    </source>
</evidence>
<dbReference type="AlphaFoldDB" id="A0A852XBH5"/>
<feature type="region of interest" description="Disordered" evidence="1">
    <location>
        <begin position="148"/>
        <end position="196"/>
    </location>
</feature>